<evidence type="ECO:0000259" key="8">
    <source>
        <dbReference type="PROSITE" id="PS50069"/>
    </source>
</evidence>
<dbReference type="InterPro" id="IPR016158">
    <property type="entry name" value="Cullin_homology"/>
</dbReference>
<evidence type="ECO:0000313" key="9">
    <source>
        <dbReference type="EMBL" id="CAB9516847.1"/>
    </source>
</evidence>
<dbReference type="OrthoDB" id="5581181at2759"/>
<dbReference type="Proteomes" id="UP001153069">
    <property type="component" value="Unassembled WGS sequence"/>
</dbReference>
<dbReference type="SUPFAM" id="SSF75632">
    <property type="entry name" value="Cullin homology domain"/>
    <property type="match status" value="1"/>
</dbReference>
<dbReference type="Pfam" id="PF26557">
    <property type="entry name" value="Cullin_AB"/>
    <property type="match status" value="1"/>
</dbReference>
<evidence type="ECO:0000256" key="5">
    <source>
        <dbReference type="ARBA" id="ARBA00023306"/>
    </source>
</evidence>
<keyword evidence="10" id="KW-1185">Reference proteome</keyword>
<dbReference type="GO" id="GO:0007091">
    <property type="term" value="P:metaphase/anaphase transition of mitotic cell cycle"/>
    <property type="evidence" value="ECO:0007669"/>
    <property type="project" value="TreeGrafter"/>
</dbReference>
<keyword evidence="2" id="KW-0132">Cell division</keyword>
<dbReference type="PANTHER" id="PTHR45957:SF1">
    <property type="entry name" value="ANAPHASE-PROMOTING COMPLEX SUBUNIT 2"/>
    <property type="match status" value="1"/>
</dbReference>
<dbReference type="AlphaFoldDB" id="A0A9N8E8T5"/>
<accession>A0A9N8E8T5</accession>
<dbReference type="Pfam" id="PF08672">
    <property type="entry name" value="ANAPC2"/>
    <property type="match status" value="1"/>
</dbReference>
<name>A0A9N8E8T5_9STRA</name>
<comment type="similarity">
    <text evidence="6">Belongs to the cullin family.</text>
</comment>
<sequence length="727" mass="81974">METASSTTTAPSTQCRIPSMAADEFTADRNWRNLPQRLERLVEVLHELDPDNFSNNNYGCSDPQEARRIAITAAVMASADCTGNKLVQSFQALFRASLESRQSTTVTSNDDNDEMNEEEEEEKEEPDELFANGADLVIFEHLRTLGWIRSNGFLMPAFGAAVHRAILKKVKTTIAGDFEEEGFFDTIQAWCESTVEVWVTDVVGPDRFEQENWSKRLRHCAAQCFCLVRIDEIFDIVCEFPDSRPAVAEIQSVMEKTKMHSQLGDALRKSLVRRLNHPGANTSQIIDCYINSIKVLREIDPSDRLLEVVTEPVRSYLRARNDTVRCIITSLTDAEVGGDLYEELRRQDARPLEAIRDDSDDEEECPTFDWQPAPSITKPKGTFLAGSKGGGGGDILAMLVSIYGSKELFVNEYRVMLADKLLSNLDFNTDKEVHTLELLKLRFGELSMRNCEIMIKDMDDSKRAVNSIHSDVKASGKAAPVVDSAVVSHIFWPPLQNDQLKHHPRIQAGLDQYSAEFCRLKNPRRLIWLNQLGTVQLELDVAEEGPDGTPIVETREFNCSPLLATLISHFEDKELWTSEDLSNETGIAEHIIQKRMGYWVSNRVVKIVPSSQSAVVYQVASQEHLLQGEHDVDSAMMDLDHGDSQAVSLFAQEEEKMGVYESYIVGMLTNLGQLPLEKIHNMLKMYVSGSDVKFTQTPSQLSTFLKYLCKQEKLECGPDGMYKLYKK</sequence>
<dbReference type="Gene3D" id="3.30.230.130">
    <property type="entry name" value="Cullin, Chain C, Domain 2"/>
    <property type="match status" value="1"/>
</dbReference>
<evidence type="ECO:0000256" key="6">
    <source>
        <dbReference type="PROSITE-ProRule" id="PRU00330"/>
    </source>
</evidence>
<evidence type="ECO:0000256" key="1">
    <source>
        <dbReference type="ARBA" id="ARBA00016068"/>
    </source>
</evidence>
<keyword evidence="5" id="KW-0131">Cell cycle</keyword>
<keyword evidence="3" id="KW-0498">Mitosis</keyword>
<dbReference type="GO" id="GO:0051301">
    <property type="term" value="P:cell division"/>
    <property type="evidence" value="ECO:0007669"/>
    <property type="project" value="UniProtKB-KW"/>
</dbReference>
<dbReference type="InterPro" id="IPR036390">
    <property type="entry name" value="WH_DNA-bd_sf"/>
</dbReference>
<dbReference type="SMART" id="SM01013">
    <property type="entry name" value="APC2"/>
    <property type="match status" value="1"/>
</dbReference>
<dbReference type="Gene3D" id="1.10.10.10">
    <property type="entry name" value="Winged helix-like DNA-binding domain superfamily/Winged helix DNA-binding domain"/>
    <property type="match status" value="1"/>
</dbReference>
<dbReference type="InterPro" id="IPR057975">
    <property type="entry name" value="TPR_ANAPC2"/>
</dbReference>
<dbReference type="InterPro" id="IPR059120">
    <property type="entry name" value="Cullin-like_AB"/>
</dbReference>
<gene>
    <name evidence="9" type="ORF">SEMRO_810_G205840.1</name>
</gene>
<feature type="domain" description="Cullin family profile" evidence="8">
    <location>
        <begin position="396"/>
        <end position="600"/>
    </location>
</feature>
<dbReference type="GO" id="GO:0031625">
    <property type="term" value="F:ubiquitin protein ligase binding"/>
    <property type="evidence" value="ECO:0007669"/>
    <property type="project" value="InterPro"/>
</dbReference>
<evidence type="ECO:0000256" key="2">
    <source>
        <dbReference type="ARBA" id="ARBA00022618"/>
    </source>
</evidence>
<dbReference type="EMBL" id="CAICTM010000809">
    <property type="protein sequence ID" value="CAB9516847.1"/>
    <property type="molecule type" value="Genomic_DNA"/>
</dbReference>
<dbReference type="InterPro" id="IPR014786">
    <property type="entry name" value="ANAPC2_C"/>
</dbReference>
<dbReference type="GO" id="GO:0070979">
    <property type="term" value="P:protein K11-linked ubiquitination"/>
    <property type="evidence" value="ECO:0007669"/>
    <property type="project" value="TreeGrafter"/>
</dbReference>
<proteinExistence type="inferred from homology"/>
<evidence type="ECO:0000313" key="10">
    <source>
        <dbReference type="Proteomes" id="UP001153069"/>
    </source>
</evidence>
<dbReference type="PANTHER" id="PTHR45957">
    <property type="entry name" value="ANAPHASE-PROMOTING COMPLEX SUBUNIT 2"/>
    <property type="match status" value="1"/>
</dbReference>
<evidence type="ECO:0000256" key="7">
    <source>
        <dbReference type="SAM" id="MobiDB-lite"/>
    </source>
</evidence>
<protein>
    <recommendedName>
        <fullName evidence="1">Anaphase-promoting complex subunit 2</fullName>
    </recommendedName>
</protein>
<dbReference type="InterPro" id="IPR044554">
    <property type="entry name" value="ANAPC2"/>
</dbReference>
<organism evidence="9 10">
    <name type="scientific">Seminavis robusta</name>
    <dbReference type="NCBI Taxonomy" id="568900"/>
    <lineage>
        <taxon>Eukaryota</taxon>
        <taxon>Sar</taxon>
        <taxon>Stramenopiles</taxon>
        <taxon>Ochrophyta</taxon>
        <taxon>Bacillariophyta</taxon>
        <taxon>Bacillariophyceae</taxon>
        <taxon>Bacillariophycidae</taxon>
        <taxon>Naviculales</taxon>
        <taxon>Naviculaceae</taxon>
        <taxon>Seminavis</taxon>
    </lineage>
</organism>
<dbReference type="InterPro" id="IPR036388">
    <property type="entry name" value="WH-like_DNA-bd_sf"/>
</dbReference>
<evidence type="ECO:0000256" key="3">
    <source>
        <dbReference type="ARBA" id="ARBA00022776"/>
    </source>
</evidence>
<comment type="caution">
    <text evidence="9">The sequence shown here is derived from an EMBL/GenBank/DDBJ whole genome shotgun (WGS) entry which is preliminary data.</text>
</comment>
<feature type="region of interest" description="Disordered" evidence="7">
    <location>
        <begin position="101"/>
        <end position="127"/>
    </location>
</feature>
<dbReference type="SUPFAM" id="SSF46785">
    <property type="entry name" value="Winged helix' DNA-binding domain"/>
    <property type="match status" value="1"/>
</dbReference>
<keyword evidence="4" id="KW-0833">Ubl conjugation pathway</keyword>
<evidence type="ECO:0000256" key="4">
    <source>
        <dbReference type="ARBA" id="ARBA00022786"/>
    </source>
</evidence>
<dbReference type="InterPro" id="IPR036317">
    <property type="entry name" value="Cullin_homology_sf"/>
</dbReference>
<dbReference type="Pfam" id="PF25773">
    <property type="entry name" value="TPR_ANAPC2"/>
    <property type="match status" value="1"/>
</dbReference>
<dbReference type="Gene3D" id="1.20.1310.10">
    <property type="entry name" value="Cullin Repeats"/>
    <property type="match status" value="1"/>
</dbReference>
<feature type="compositionally biased region" description="Acidic residues" evidence="7">
    <location>
        <begin position="110"/>
        <end position="127"/>
    </location>
</feature>
<dbReference type="GO" id="GO:0005680">
    <property type="term" value="C:anaphase-promoting complex"/>
    <property type="evidence" value="ECO:0007669"/>
    <property type="project" value="TreeGrafter"/>
</dbReference>
<dbReference type="SMART" id="SM00182">
    <property type="entry name" value="CULLIN"/>
    <property type="match status" value="1"/>
</dbReference>
<reference evidence="9" key="1">
    <citation type="submission" date="2020-06" db="EMBL/GenBank/DDBJ databases">
        <authorList>
            <consortium name="Plant Systems Biology data submission"/>
        </authorList>
    </citation>
    <scope>NUCLEOTIDE SEQUENCE</scope>
    <source>
        <strain evidence="9">D6</strain>
    </source>
</reference>
<dbReference type="PROSITE" id="PS50069">
    <property type="entry name" value="CULLIN_2"/>
    <property type="match status" value="1"/>
</dbReference>
<dbReference type="GO" id="GO:0006511">
    <property type="term" value="P:ubiquitin-dependent protein catabolic process"/>
    <property type="evidence" value="ECO:0007669"/>
    <property type="project" value="InterPro"/>
</dbReference>